<protein>
    <recommendedName>
        <fullName evidence="7">Peptidase S1 domain-containing protein</fullName>
    </recommendedName>
</protein>
<organism evidence="8 9">
    <name type="scientific">Photinus pyralis</name>
    <name type="common">Common eastern firefly</name>
    <name type="synonym">Lampyris pyralis</name>
    <dbReference type="NCBI Taxonomy" id="7054"/>
    <lineage>
        <taxon>Eukaryota</taxon>
        <taxon>Metazoa</taxon>
        <taxon>Ecdysozoa</taxon>
        <taxon>Arthropoda</taxon>
        <taxon>Hexapoda</taxon>
        <taxon>Insecta</taxon>
        <taxon>Pterygota</taxon>
        <taxon>Neoptera</taxon>
        <taxon>Endopterygota</taxon>
        <taxon>Coleoptera</taxon>
        <taxon>Polyphaga</taxon>
        <taxon>Elateriformia</taxon>
        <taxon>Elateroidea</taxon>
        <taxon>Lampyridae</taxon>
        <taxon>Lampyrinae</taxon>
        <taxon>Photinus</taxon>
    </lineage>
</organism>
<dbReference type="PANTHER" id="PTHR24256">
    <property type="entry name" value="TRYPTASE-RELATED"/>
    <property type="match status" value="1"/>
</dbReference>
<dbReference type="PRINTS" id="PR00722">
    <property type="entry name" value="CHYMOTRYPSIN"/>
</dbReference>
<proteinExistence type="inferred from homology"/>
<comment type="caution">
    <text evidence="8">The sequence shown here is derived from an EMBL/GenBank/DDBJ whole genome shotgun (WGS) entry which is preliminary data.</text>
</comment>
<dbReference type="GO" id="GO:0006508">
    <property type="term" value="P:proteolysis"/>
    <property type="evidence" value="ECO:0007669"/>
    <property type="project" value="UniProtKB-KW"/>
</dbReference>
<reference evidence="8 9" key="1">
    <citation type="journal article" date="2018" name="Elife">
        <title>Firefly genomes illuminate parallel origins of bioluminescence in beetles.</title>
        <authorList>
            <person name="Fallon T.R."/>
            <person name="Lower S.E."/>
            <person name="Chang C.H."/>
            <person name="Bessho-Uehara M."/>
            <person name="Martin G.J."/>
            <person name="Bewick A.J."/>
            <person name="Behringer M."/>
            <person name="Debat H.J."/>
            <person name="Wong I."/>
            <person name="Day J.C."/>
            <person name="Suvorov A."/>
            <person name="Silva C.J."/>
            <person name="Stanger-Hall K.F."/>
            <person name="Hall D.W."/>
            <person name="Schmitz R.J."/>
            <person name="Nelson D.R."/>
            <person name="Lewis S.M."/>
            <person name="Shigenobu S."/>
            <person name="Bybee S.M."/>
            <person name="Larracuente A.M."/>
            <person name="Oba Y."/>
            <person name="Weng J.K."/>
        </authorList>
    </citation>
    <scope>NUCLEOTIDE SEQUENCE [LARGE SCALE GENOMIC DNA]</scope>
    <source>
        <strain evidence="8">1611_PpyrPB1</strain>
        <tissue evidence="8">Whole body</tissue>
    </source>
</reference>
<dbReference type="SMART" id="SM00020">
    <property type="entry name" value="Tryp_SPc"/>
    <property type="match status" value="1"/>
</dbReference>
<evidence type="ECO:0000256" key="6">
    <source>
        <dbReference type="SAM" id="SignalP"/>
    </source>
</evidence>
<evidence type="ECO:0000256" key="1">
    <source>
        <dbReference type="ARBA" id="ARBA00022670"/>
    </source>
</evidence>
<dbReference type="InterPro" id="IPR018114">
    <property type="entry name" value="TRYPSIN_HIS"/>
</dbReference>
<keyword evidence="2" id="KW-0378">Hydrolase</keyword>
<keyword evidence="9" id="KW-1185">Reference proteome</keyword>
<dbReference type="SUPFAM" id="SSF50494">
    <property type="entry name" value="Trypsin-like serine proteases"/>
    <property type="match status" value="1"/>
</dbReference>
<evidence type="ECO:0000256" key="2">
    <source>
        <dbReference type="ARBA" id="ARBA00022801"/>
    </source>
</evidence>
<dbReference type="EMBL" id="VVIM01000010">
    <property type="protein sequence ID" value="KAB0792445.1"/>
    <property type="molecule type" value="Genomic_DNA"/>
</dbReference>
<sequence>MKLLLVVLLATGASAAPHRDLAPEGAYPHQVSLKFLDVHSCGGSIIDETTILTAAHCVQSLIPEFTSVIVGTNHLHSGGHQYAVTKILPHDRYDPILVKNDIALVTLERPIEFNGQVRPIELETEHVGGGVDCVVSGWMSGEDAESLQHIKLKTIESVTCATFLIDDTQICAKSAEERAHCSADSGNPLVTDKQIGIASFGSLCNEGSPDVYTRVSAYERWIEKSKR</sequence>
<dbReference type="InterPro" id="IPR001314">
    <property type="entry name" value="Peptidase_S1A"/>
</dbReference>
<evidence type="ECO:0000259" key="7">
    <source>
        <dbReference type="PROSITE" id="PS50240"/>
    </source>
</evidence>
<dbReference type="AlphaFoldDB" id="A0A5N4A547"/>
<keyword evidence="1" id="KW-0645">Protease</keyword>
<name>A0A5N4A547_PHOPY</name>
<dbReference type="PROSITE" id="PS00134">
    <property type="entry name" value="TRYPSIN_HIS"/>
    <property type="match status" value="1"/>
</dbReference>
<dbReference type="InterPro" id="IPR051487">
    <property type="entry name" value="Ser/Thr_Proteases_Immune/Dev"/>
</dbReference>
<dbReference type="InParanoid" id="A0A5N4A547"/>
<comment type="similarity">
    <text evidence="5">Belongs to the peptidase S1 family. CLIP subfamily.</text>
</comment>
<keyword evidence="3" id="KW-0720">Serine protease</keyword>
<accession>A0A5N4A547</accession>
<dbReference type="InterPro" id="IPR001254">
    <property type="entry name" value="Trypsin_dom"/>
</dbReference>
<dbReference type="CDD" id="cd00190">
    <property type="entry name" value="Tryp_SPc"/>
    <property type="match status" value="1"/>
</dbReference>
<dbReference type="FunFam" id="2.40.10.10:FF:000073">
    <property type="entry name" value="Trypsin alpha"/>
    <property type="match status" value="1"/>
</dbReference>
<dbReference type="GO" id="GO:0004252">
    <property type="term" value="F:serine-type endopeptidase activity"/>
    <property type="evidence" value="ECO:0007669"/>
    <property type="project" value="InterPro"/>
</dbReference>
<dbReference type="FunCoup" id="A0A5N4A547">
    <property type="interactions" value="44"/>
</dbReference>
<evidence type="ECO:0000313" key="8">
    <source>
        <dbReference type="EMBL" id="KAB0792445.1"/>
    </source>
</evidence>
<evidence type="ECO:0000256" key="5">
    <source>
        <dbReference type="ARBA" id="ARBA00024195"/>
    </source>
</evidence>
<dbReference type="InterPro" id="IPR043504">
    <property type="entry name" value="Peptidase_S1_PA_chymotrypsin"/>
</dbReference>
<feature type="chain" id="PRO_5024363943" description="Peptidase S1 domain-containing protein" evidence="6">
    <location>
        <begin position="16"/>
        <end position="227"/>
    </location>
</feature>
<dbReference type="OrthoDB" id="5565075at2759"/>
<dbReference type="InterPro" id="IPR009003">
    <property type="entry name" value="Peptidase_S1_PA"/>
</dbReference>
<keyword evidence="4" id="KW-1015">Disulfide bond</keyword>
<evidence type="ECO:0000313" key="9">
    <source>
        <dbReference type="Proteomes" id="UP000327044"/>
    </source>
</evidence>
<dbReference type="Proteomes" id="UP000327044">
    <property type="component" value="Unassembled WGS sequence"/>
</dbReference>
<dbReference type="Gene3D" id="2.40.10.10">
    <property type="entry name" value="Trypsin-like serine proteases"/>
    <property type="match status" value="2"/>
</dbReference>
<feature type="domain" description="Peptidase S1" evidence="7">
    <location>
        <begin position="9"/>
        <end position="227"/>
    </location>
</feature>
<feature type="signal peptide" evidence="6">
    <location>
        <begin position="1"/>
        <end position="15"/>
    </location>
</feature>
<gene>
    <name evidence="8" type="ORF">PPYR_14404</name>
</gene>
<keyword evidence="6" id="KW-0732">Signal</keyword>
<evidence type="ECO:0000256" key="3">
    <source>
        <dbReference type="ARBA" id="ARBA00022825"/>
    </source>
</evidence>
<dbReference type="Pfam" id="PF00089">
    <property type="entry name" value="Trypsin"/>
    <property type="match status" value="1"/>
</dbReference>
<dbReference type="PROSITE" id="PS50240">
    <property type="entry name" value="TRYPSIN_DOM"/>
    <property type="match status" value="1"/>
</dbReference>
<evidence type="ECO:0000256" key="4">
    <source>
        <dbReference type="ARBA" id="ARBA00023157"/>
    </source>
</evidence>